<dbReference type="GO" id="GO:0030416">
    <property type="term" value="P:methylamine metabolic process"/>
    <property type="evidence" value="ECO:0007669"/>
    <property type="project" value="InterPro"/>
</dbReference>
<dbReference type="Pfam" id="PF07291">
    <property type="entry name" value="MauE"/>
    <property type="match status" value="1"/>
</dbReference>
<feature type="transmembrane region" description="Helical" evidence="5">
    <location>
        <begin position="140"/>
        <end position="164"/>
    </location>
</feature>
<accession>A0A382CBT3</accession>
<feature type="non-terminal residue" evidence="7">
    <location>
        <position position="1"/>
    </location>
</feature>
<dbReference type="GO" id="GO:0016020">
    <property type="term" value="C:membrane"/>
    <property type="evidence" value="ECO:0007669"/>
    <property type="project" value="UniProtKB-SubCell"/>
</dbReference>
<feature type="transmembrane region" description="Helical" evidence="5">
    <location>
        <begin position="71"/>
        <end position="92"/>
    </location>
</feature>
<dbReference type="EMBL" id="UINC01033762">
    <property type="protein sequence ID" value="SVB23536.1"/>
    <property type="molecule type" value="Genomic_DNA"/>
</dbReference>
<evidence type="ECO:0000256" key="4">
    <source>
        <dbReference type="ARBA" id="ARBA00023136"/>
    </source>
</evidence>
<keyword evidence="2 5" id="KW-0812">Transmembrane</keyword>
<evidence type="ECO:0000256" key="3">
    <source>
        <dbReference type="ARBA" id="ARBA00022989"/>
    </source>
</evidence>
<keyword evidence="4 5" id="KW-0472">Membrane</keyword>
<evidence type="ECO:0000256" key="2">
    <source>
        <dbReference type="ARBA" id="ARBA00022692"/>
    </source>
</evidence>
<organism evidence="7">
    <name type="scientific">marine metagenome</name>
    <dbReference type="NCBI Taxonomy" id="408172"/>
    <lineage>
        <taxon>unclassified sequences</taxon>
        <taxon>metagenomes</taxon>
        <taxon>ecological metagenomes</taxon>
    </lineage>
</organism>
<comment type="subcellular location">
    <subcellularLocation>
        <location evidence="1">Membrane</location>
        <topology evidence="1">Multi-pass membrane protein</topology>
    </subcellularLocation>
</comment>
<sequence>VFDPVFQYCLLGSFALLFALSAAEKFGDRVAFRDLLRNYRILPTPLVPLTAVLVPMIEIATATLLVTTANIYGVTIGLVLMMGYALAIWINLLRGRTHIDCGCLGSRKEGISYLHVVRNLCLALILSTCLLTPLERQLIWLDYFVVTAFIATSMLIFSSFSHLLTGYMDQRSWWS</sequence>
<protein>
    <recommendedName>
        <fullName evidence="6">Methylamine utilisation protein MauE domain-containing protein</fullName>
    </recommendedName>
</protein>
<feature type="transmembrane region" description="Helical" evidence="5">
    <location>
        <begin position="44"/>
        <end position="65"/>
    </location>
</feature>
<dbReference type="InterPro" id="IPR009908">
    <property type="entry name" value="Methylamine_util_MauE"/>
</dbReference>
<proteinExistence type="predicted"/>
<name>A0A382CBT3_9ZZZZ</name>
<evidence type="ECO:0000256" key="5">
    <source>
        <dbReference type="SAM" id="Phobius"/>
    </source>
</evidence>
<feature type="transmembrane region" description="Helical" evidence="5">
    <location>
        <begin position="113"/>
        <end position="134"/>
    </location>
</feature>
<evidence type="ECO:0000313" key="7">
    <source>
        <dbReference type="EMBL" id="SVB23536.1"/>
    </source>
</evidence>
<gene>
    <name evidence="7" type="ORF">METZ01_LOCUS176390</name>
</gene>
<keyword evidence="3 5" id="KW-1133">Transmembrane helix</keyword>
<feature type="domain" description="Methylamine utilisation protein MauE" evidence="6">
    <location>
        <begin position="11"/>
        <end position="131"/>
    </location>
</feature>
<evidence type="ECO:0000259" key="6">
    <source>
        <dbReference type="Pfam" id="PF07291"/>
    </source>
</evidence>
<reference evidence="7" key="1">
    <citation type="submission" date="2018-05" db="EMBL/GenBank/DDBJ databases">
        <authorList>
            <person name="Lanie J.A."/>
            <person name="Ng W.-L."/>
            <person name="Kazmierczak K.M."/>
            <person name="Andrzejewski T.M."/>
            <person name="Davidsen T.M."/>
            <person name="Wayne K.J."/>
            <person name="Tettelin H."/>
            <person name="Glass J.I."/>
            <person name="Rusch D."/>
            <person name="Podicherti R."/>
            <person name="Tsui H.-C.T."/>
            <person name="Winkler M.E."/>
        </authorList>
    </citation>
    <scope>NUCLEOTIDE SEQUENCE</scope>
</reference>
<dbReference type="AlphaFoldDB" id="A0A382CBT3"/>
<evidence type="ECO:0000256" key="1">
    <source>
        <dbReference type="ARBA" id="ARBA00004141"/>
    </source>
</evidence>
<feature type="transmembrane region" description="Helical" evidence="5">
    <location>
        <begin position="6"/>
        <end position="23"/>
    </location>
</feature>